<organism evidence="1 2">
    <name type="scientific">Oldenlandia corymbosa var. corymbosa</name>
    <dbReference type="NCBI Taxonomy" id="529605"/>
    <lineage>
        <taxon>Eukaryota</taxon>
        <taxon>Viridiplantae</taxon>
        <taxon>Streptophyta</taxon>
        <taxon>Embryophyta</taxon>
        <taxon>Tracheophyta</taxon>
        <taxon>Spermatophyta</taxon>
        <taxon>Magnoliopsida</taxon>
        <taxon>eudicotyledons</taxon>
        <taxon>Gunneridae</taxon>
        <taxon>Pentapetalae</taxon>
        <taxon>asterids</taxon>
        <taxon>lamiids</taxon>
        <taxon>Gentianales</taxon>
        <taxon>Rubiaceae</taxon>
        <taxon>Rubioideae</taxon>
        <taxon>Spermacoceae</taxon>
        <taxon>Hedyotis-Oldenlandia complex</taxon>
        <taxon>Oldenlandia</taxon>
    </lineage>
</organism>
<gene>
    <name evidence="1" type="ORF">OLC1_LOCUS21989</name>
</gene>
<dbReference type="AlphaFoldDB" id="A0AAV1E6X1"/>
<accession>A0AAV1E6X1</accession>
<evidence type="ECO:0000313" key="1">
    <source>
        <dbReference type="EMBL" id="CAI9115456.1"/>
    </source>
</evidence>
<sequence>MIFSDEMGGRVEGIMYNDAIDMLLKQEGAEANRKLTAKRSPQNFNVVVYFCLFDFNSVCWIYDLRICGVEGKGSSRSDFTRTIVRLALNFVA</sequence>
<protein>
    <submittedName>
        <fullName evidence="1">OLC1v1016360C1</fullName>
    </submittedName>
</protein>
<proteinExistence type="predicted"/>
<reference evidence="1" key="1">
    <citation type="submission" date="2023-03" db="EMBL/GenBank/DDBJ databases">
        <authorList>
            <person name="Julca I."/>
        </authorList>
    </citation>
    <scope>NUCLEOTIDE SEQUENCE</scope>
</reference>
<dbReference type="Proteomes" id="UP001161247">
    <property type="component" value="Chromosome 8"/>
</dbReference>
<keyword evidence="2" id="KW-1185">Reference proteome</keyword>
<evidence type="ECO:0000313" key="2">
    <source>
        <dbReference type="Proteomes" id="UP001161247"/>
    </source>
</evidence>
<name>A0AAV1E6X1_OLDCO</name>
<dbReference type="EMBL" id="OX459125">
    <property type="protein sequence ID" value="CAI9115456.1"/>
    <property type="molecule type" value="Genomic_DNA"/>
</dbReference>